<evidence type="ECO:0000313" key="2">
    <source>
        <dbReference type="Proteomes" id="UP000253094"/>
    </source>
</evidence>
<protein>
    <submittedName>
        <fullName evidence="1">Uncharacterized protein</fullName>
    </submittedName>
</protein>
<comment type="caution">
    <text evidence="1">The sequence shown here is derived from an EMBL/GenBank/DDBJ whole genome shotgun (WGS) entry which is preliminary data.</text>
</comment>
<organism evidence="1 2">
    <name type="scientific">Sphaerisporangium album</name>
    <dbReference type="NCBI Taxonomy" id="509200"/>
    <lineage>
        <taxon>Bacteria</taxon>
        <taxon>Bacillati</taxon>
        <taxon>Actinomycetota</taxon>
        <taxon>Actinomycetes</taxon>
        <taxon>Streptosporangiales</taxon>
        <taxon>Streptosporangiaceae</taxon>
        <taxon>Sphaerisporangium</taxon>
    </lineage>
</organism>
<dbReference type="AlphaFoldDB" id="A0A367FEJ7"/>
<keyword evidence="2" id="KW-1185">Reference proteome</keyword>
<dbReference type="OrthoDB" id="3369601at2"/>
<evidence type="ECO:0000313" key="1">
    <source>
        <dbReference type="EMBL" id="RCG28349.1"/>
    </source>
</evidence>
<dbReference type="SUPFAM" id="SSF52540">
    <property type="entry name" value="P-loop containing nucleoside triphosphate hydrolases"/>
    <property type="match status" value="1"/>
</dbReference>
<dbReference type="Proteomes" id="UP000253094">
    <property type="component" value="Unassembled WGS sequence"/>
</dbReference>
<sequence length="1211" mass="129584">MTAPGEMRTATADGERSIAIGGDAINSLLVTGDGNTFFIGRYERLVDAYLSPAALYQELDMFTGREWLVEGVDRFLAGNDRGYLIVEADAGMGKSTFLAWLARARGYAHHFVRLMPDPQDIAVAVRSLSAQLITAWDVETHSVGGMLPPSAGRPDFMQDLLVDVAARRDEVRPGEPIVLVVDGLNETVPPAGQNPLGLPVSLPCGVYVIASQRPVQVPLRVDVPRAVVAIEAESEGNMRDVRDHLERVARSEELAGRLREAGVPTEIFVETLLARSGGVWIYLHYVLAEVRRGQRSPADVAHLPTGLWHYYAQYWHEWQRRHAERWAEFYLPVLAVLAAAAEPLPGELLAQLTRAPVAAVETLLEDDWRPFVQVEESDEGNRYHTFHDSLREFLHGDVGSGQLTSAERSLAGRLARATRSAHSLLADRCLNGWGGLAAGLPVLREGGSSDLDGGYGLRHLAEHLDRAGRAADLHELLALSWADGPRRVNAWFTVHRRTGRLAGFRRDVGTAWNAVRQAGGPLRAARQMRYALVLSSLNSMAATTPPILWPILVQSDNLTAEEALAWARQIPTPEERAETLTSLIEVVPGRLRDEVEREALAAVRAVPDGYWRLGELWRLHSLVAADLREELLAIVRSLADDYYQFVAYRMLNVEKAAPAVSVRAGTRSGRTSARHRGDWQAAADFVEEYLHRRHFAASCLRQAGLDVITAVPQVPGDPAERYWRAHLLALAVADAEGEERRRLAAAAVEMGESIGDGRYATAAWAAFVLAAGTSAGAAGDAWPEITDRGHRAALAIATATPESAGTIIDALSRIEGDEDRAEILIAAAPALARLGVRPIREVTALVGDPGARLRALFAVAAHAAPADAGRIGSDVLAVLGERPTLPGRAGMLSRAAAFVPAEALEAVAAMASAFEDPEVRAAVHAAVGMRHCALGDLERVAGLLSTLERQAGAPGASGAPWRPALARALARLHARAGDPAEALRLAAGLPYLTWRGEVLALAAHRLDPVAAGAVIEEAVRLADTATATSRTMVLAAVAAAAPGPYRAGVATMALDAAGIIEEDYERSVALIPVVEALVAGGDTPGALRACAGIPTERVRADAFAALLAVDGSHETAREVARLADALTDADARARVRLGALVALHAAWLRGEGAQASLEARFDAAVGEFAARLRREILESLPSWLAIVGTLDGAAGVRAVAAGLADTMDWWR</sequence>
<reference evidence="1 2" key="1">
    <citation type="submission" date="2018-06" db="EMBL/GenBank/DDBJ databases">
        <title>Sphaerisporangium craniellae sp. nov., isolated from a marine sponge in the South China Sea.</title>
        <authorList>
            <person name="Li L."/>
        </authorList>
    </citation>
    <scope>NUCLEOTIDE SEQUENCE [LARGE SCALE GENOMIC DNA]</scope>
    <source>
        <strain evidence="1 2">CCTCC AA 208026</strain>
    </source>
</reference>
<dbReference type="EMBL" id="QOIL01000014">
    <property type="protein sequence ID" value="RCG28349.1"/>
    <property type="molecule type" value="Genomic_DNA"/>
</dbReference>
<name>A0A367FEJ7_9ACTN</name>
<dbReference type="InterPro" id="IPR027417">
    <property type="entry name" value="P-loop_NTPase"/>
</dbReference>
<accession>A0A367FEJ7</accession>
<dbReference type="RefSeq" id="WP_114031261.1">
    <property type="nucleotide sequence ID" value="NZ_QOIL01000014.1"/>
</dbReference>
<proteinExistence type="predicted"/>
<gene>
    <name evidence="1" type="ORF">DQ384_24865</name>
</gene>